<evidence type="ECO:0000313" key="2">
    <source>
        <dbReference type="EMBL" id="GAE83622.1"/>
    </source>
</evidence>
<evidence type="ECO:0000313" key="3">
    <source>
        <dbReference type="Proteomes" id="UP000019131"/>
    </source>
</evidence>
<sequence>MLVKKGNATEWEYFYSNIEGFQYEPGYEFVLKVKEEKLENVPADASSIKYVLVKQISKEQKESDNLPPAVQQKAQVLRINAQVKCCLSNRRISDGVQLLGSLK</sequence>
<gene>
    <name evidence="2" type="ORF">JCM10512_1911</name>
</gene>
<dbReference type="AlphaFoldDB" id="W4US41"/>
<dbReference type="Pfam" id="PF14302">
    <property type="entry name" value="DUF4377"/>
    <property type="match status" value="1"/>
</dbReference>
<dbReference type="InterPro" id="IPR025485">
    <property type="entry name" value="DUF4377"/>
</dbReference>
<dbReference type="STRING" id="1445607.JCM10512_1911"/>
<accession>W4US41</accession>
<proteinExistence type="predicted"/>
<organism evidence="2 3">
    <name type="scientific">Bacteroides reticulotermitis JCM 10512</name>
    <dbReference type="NCBI Taxonomy" id="1445607"/>
    <lineage>
        <taxon>Bacteria</taxon>
        <taxon>Pseudomonadati</taxon>
        <taxon>Bacteroidota</taxon>
        <taxon>Bacteroidia</taxon>
        <taxon>Bacteroidales</taxon>
        <taxon>Bacteroidaceae</taxon>
        <taxon>Bacteroides</taxon>
    </lineage>
</organism>
<feature type="domain" description="DUF4377" evidence="1">
    <location>
        <begin position="1"/>
        <end position="58"/>
    </location>
</feature>
<evidence type="ECO:0000259" key="1">
    <source>
        <dbReference type="Pfam" id="PF14302"/>
    </source>
</evidence>
<protein>
    <submittedName>
        <fullName evidence="2">Lipoprotein</fullName>
    </submittedName>
</protein>
<name>W4US41_9BACE</name>
<dbReference type="EMBL" id="BAIV01000010">
    <property type="protein sequence ID" value="GAE83622.1"/>
    <property type="molecule type" value="Genomic_DNA"/>
</dbReference>
<keyword evidence="3" id="KW-1185">Reference proteome</keyword>
<dbReference type="Proteomes" id="UP000019131">
    <property type="component" value="Unassembled WGS sequence"/>
</dbReference>
<keyword evidence="2" id="KW-0449">Lipoprotein</keyword>
<reference evidence="2 3" key="1">
    <citation type="journal article" date="2014" name="Genome Announc.">
        <title>Draft Genome Sequence of Bacteroides reticulotermitis Strain JCM 10512T, Isolated from the Gut of a Termite.</title>
        <authorList>
            <person name="Yuki M."/>
            <person name="Oshima K."/>
            <person name="Suda W."/>
            <person name="Sakamoto M."/>
            <person name="Iida T."/>
            <person name="Hattori M."/>
            <person name="Ohkuma M."/>
        </authorList>
    </citation>
    <scope>NUCLEOTIDE SEQUENCE [LARGE SCALE GENOMIC DNA]</scope>
    <source>
        <strain evidence="2 3">JCM 10512</strain>
    </source>
</reference>
<comment type="caution">
    <text evidence="2">The sequence shown here is derived from an EMBL/GenBank/DDBJ whole genome shotgun (WGS) entry which is preliminary data.</text>
</comment>